<dbReference type="KEGG" id="gvi:glr0078"/>
<organism evidence="1 2">
    <name type="scientific">Gloeobacter violaceus (strain ATCC 29082 / PCC 7421)</name>
    <dbReference type="NCBI Taxonomy" id="251221"/>
    <lineage>
        <taxon>Bacteria</taxon>
        <taxon>Bacillati</taxon>
        <taxon>Cyanobacteriota</taxon>
        <taxon>Cyanophyceae</taxon>
        <taxon>Gloeobacterales</taxon>
        <taxon>Gloeobacteraceae</taxon>
        <taxon>Gloeobacter</taxon>
    </lineage>
</organism>
<protein>
    <submittedName>
        <fullName evidence="1">Glr0078 protein</fullName>
    </submittedName>
</protein>
<dbReference type="Proteomes" id="UP000000557">
    <property type="component" value="Chromosome"/>
</dbReference>
<gene>
    <name evidence="1" type="ordered locus">glr0078</name>
</gene>
<proteinExistence type="predicted"/>
<reference evidence="1 2" key="1">
    <citation type="journal article" date="2003" name="DNA Res.">
        <title>Complete genome structure of Gloeobacter violaceus PCC 7421, a cyanobacterium that lacks thylakoids.</title>
        <authorList>
            <person name="Nakamura Y."/>
            <person name="Kaneko T."/>
            <person name="Sato S."/>
            <person name="Mimuro M."/>
            <person name="Miyashita H."/>
            <person name="Tsuchiya T."/>
            <person name="Sasamoto S."/>
            <person name="Watanabe A."/>
            <person name="Kawashima K."/>
            <person name="Kishida Y."/>
            <person name="Kiyokawa C."/>
            <person name="Kohara M."/>
            <person name="Matsumoto M."/>
            <person name="Matsuno A."/>
            <person name="Nakazaki N."/>
            <person name="Shimpo S."/>
            <person name="Takeuchi C."/>
            <person name="Yamada M."/>
            <person name="Tabata S."/>
        </authorList>
    </citation>
    <scope>NUCLEOTIDE SEQUENCE [LARGE SCALE GENOMIC DNA]</scope>
    <source>
        <strain evidence="2">ATCC 29082 / PCC 7421</strain>
    </source>
</reference>
<dbReference type="AlphaFoldDB" id="Q7NPH7"/>
<sequence length="128" mass="14399">MPRRCTSASNTSNRHRRMWEDGAMTAGRMWAAALWMTAWMAAAGGALAAPPYEFPPAEETPEEVLRLEEPGYGNSAVSGERLSLGDYARLQSELQEVQKTEPKISPQLQNLIFLLKIRKFLRTFVPFV</sequence>
<dbReference type="OrthoDB" id="515557at2"/>
<reference evidence="1 2" key="2">
    <citation type="journal article" date="2003" name="DNA Res.">
        <title>Complete genome structure of Gloeobacter violaceus PCC 7421, a cyanobacterium that lacks thylakoids (supplement).</title>
        <authorList>
            <person name="Nakamura Y."/>
            <person name="Kaneko T."/>
            <person name="Sato S."/>
            <person name="Mimuro M."/>
            <person name="Miyashita H."/>
            <person name="Tsuchiya T."/>
            <person name="Sasamoto S."/>
            <person name="Watanabe A."/>
            <person name="Kawashima K."/>
            <person name="Kishida Y."/>
            <person name="Kiyokawa C."/>
            <person name="Kohara M."/>
            <person name="Matsumoto M."/>
            <person name="Matsuno A."/>
            <person name="Nakazaki N."/>
            <person name="Shimpo S."/>
            <person name="Takeuchi C."/>
            <person name="Yamada M."/>
            <person name="Tabata S."/>
        </authorList>
    </citation>
    <scope>NUCLEOTIDE SEQUENCE [LARGE SCALE GENOMIC DNA]</scope>
    <source>
        <strain evidence="2">ATCC 29082 / PCC 7421</strain>
    </source>
</reference>
<dbReference type="PATRIC" id="fig|251221.4.peg.80"/>
<evidence type="ECO:0000313" key="2">
    <source>
        <dbReference type="Proteomes" id="UP000000557"/>
    </source>
</evidence>
<accession>Q7NPH7</accession>
<dbReference type="EMBL" id="BA000045">
    <property type="protein sequence ID" value="BAC88019.1"/>
    <property type="molecule type" value="Genomic_DNA"/>
</dbReference>
<dbReference type="EnsemblBacteria" id="BAC88019">
    <property type="protein sequence ID" value="BAC88019"/>
    <property type="gene ID" value="BAC88019"/>
</dbReference>
<evidence type="ECO:0000313" key="1">
    <source>
        <dbReference type="EMBL" id="BAC88019.1"/>
    </source>
</evidence>
<dbReference type="HOGENOM" id="CLU_163891_0_0_3"/>
<keyword evidence="2" id="KW-1185">Reference proteome</keyword>
<name>Q7NPH7_GLOVI</name>
<dbReference type="InParanoid" id="Q7NPH7"/>